<dbReference type="InterPro" id="IPR049162">
    <property type="entry name" value="GH59_C"/>
</dbReference>
<feature type="chain" id="PRO_5046229013" description="galactosylceramidase" evidence="6">
    <location>
        <begin position="38"/>
        <end position="939"/>
    </location>
</feature>
<dbReference type="SUPFAM" id="SSF51445">
    <property type="entry name" value="(Trans)glycosidases"/>
    <property type="match status" value="1"/>
</dbReference>
<dbReference type="Gene3D" id="2.80.10.50">
    <property type="match status" value="3"/>
</dbReference>
<organism evidence="8 9">
    <name type="scientific">Catenulispora pinistramenti</name>
    <dbReference type="NCBI Taxonomy" id="2705254"/>
    <lineage>
        <taxon>Bacteria</taxon>
        <taxon>Bacillati</taxon>
        <taxon>Actinomycetota</taxon>
        <taxon>Actinomycetes</taxon>
        <taxon>Catenulisporales</taxon>
        <taxon>Catenulisporaceae</taxon>
        <taxon>Catenulispora</taxon>
    </lineage>
</organism>
<evidence type="ECO:0000256" key="4">
    <source>
        <dbReference type="ARBA" id="ARBA00022963"/>
    </source>
</evidence>
<dbReference type="PROSITE" id="PS50231">
    <property type="entry name" value="RICIN_B_LECTIN"/>
    <property type="match status" value="2"/>
</dbReference>
<dbReference type="Gene3D" id="3.20.20.80">
    <property type="entry name" value="Glycosidases"/>
    <property type="match status" value="1"/>
</dbReference>
<feature type="domain" description="Ricin B lectin" evidence="7">
    <location>
        <begin position="812"/>
        <end position="937"/>
    </location>
</feature>
<feature type="domain" description="Ricin B lectin" evidence="7">
    <location>
        <begin position="678"/>
        <end position="809"/>
    </location>
</feature>
<proteinExistence type="inferred from homology"/>
<dbReference type="Pfam" id="PF21708">
    <property type="entry name" value="Glyco_hydro_59_C"/>
    <property type="match status" value="1"/>
</dbReference>
<evidence type="ECO:0000313" key="8">
    <source>
        <dbReference type="EMBL" id="MBS2549545.1"/>
    </source>
</evidence>
<evidence type="ECO:0000259" key="7">
    <source>
        <dbReference type="SMART" id="SM00458"/>
    </source>
</evidence>
<evidence type="ECO:0000256" key="6">
    <source>
        <dbReference type="SAM" id="SignalP"/>
    </source>
</evidence>
<sequence length="939" mass="97608">MMTSVLPRRLRSHAALVLLVALLASLCSVIGAPAAPAATPGAAAAATTIAVNGAGTGRTFDGIGAISGGGGNSRLLIDYPPAQRQQILDYLFEPGYGADLQILKVEIGGDTNSTDGAEPSIEHTAGNVQCGTGYEFWLMQQAKALNPNIKLYGLAWGAPGWIGGGDFWSTDTINYLVSWLGCAKADGLTIDYLGGWNERGYNIAWYEQLRSTLNADGYSGVQIVGADSDWSVANDIDADPAFANAVQVIGSHYPCQGDGGPALSCSTTSQATSSGKPLWASENGSQDMDTGAPALIRSIVRGYTDARMTAYLNWPLIAAITPNLPYPTDGMMTAGQPWSGNYSVGESAWATAQVTQFTEPGWQFLDSGSGYLGGAEGNGAYVSLKSTNGSDYSTVIETTTATAAQTVNVNVSGGLSNGTVHVWSTDVNAPSPATALIHSQDITPANGSYSLTVQPGYIYTLTTTTGQGKGTAVSPAPATLGLPYNDSYDQDATGSEPQYLQTMQGAYQVEPCLGGRSGQCVQQLAPTTPIEWQSDSDAYGLIGDTTWSNYTVSSDVYLNQAGTAELFGRANKQDRPQSDQAAYLFRVSDSGAWSIDRSDAVGSITTLASGTVSALGTGRWHTIALNMWGTALTASIDGTTVGSASDGTYQTGQAGLGVVGYQTDQFDNLAVNPLPGGYGTYGTGPATSGLAGLCLDNANGSISNGNKVDIGTCDNSTGQRWTPSNGIMKTNSDMCLDVVGSGSTANGSLVDVWFCNGGPNQIWIPQANGELLNPQSGRCLDDPALSTTPGTQLDIWDCNDGANQRWALPPIVGPVTTGVDALCLDDANDVTTDGNKVDIYGCNDTNAQRWQQVGSALMNNGKCLDVTGSGATANGTPVELYTCNNGANQVWTPQADGELLNPQSGRCLDDPGFSTTPGTQLQIYDCNDGANQQWALPAA</sequence>
<name>A0ABS5KU34_9ACTN</name>
<dbReference type="Pfam" id="PF02057">
    <property type="entry name" value="Glyco_hydro_59"/>
    <property type="match status" value="1"/>
</dbReference>
<evidence type="ECO:0000256" key="1">
    <source>
        <dbReference type="ARBA" id="ARBA00005637"/>
    </source>
</evidence>
<dbReference type="SMART" id="SM00458">
    <property type="entry name" value="RICIN"/>
    <property type="match status" value="2"/>
</dbReference>
<dbReference type="InterPro" id="IPR013785">
    <property type="entry name" value="Aldolase_TIM"/>
</dbReference>
<evidence type="ECO:0000313" key="9">
    <source>
        <dbReference type="Proteomes" id="UP000730482"/>
    </source>
</evidence>
<gene>
    <name evidence="8" type="ORF">KGQ19_22030</name>
</gene>
<dbReference type="EC" id="3.2.1.46" evidence="2"/>
<dbReference type="InterPro" id="IPR017853">
    <property type="entry name" value="GH"/>
</dbReference>
<protein>
    <recommendedName>
        <fullName evidence="2">galactosylceramidase</fullName>
        <ecNumber evidence="2">3.2.1.46</ecNumber>
    </recommendedName>
    <alternativeName>
        <fullName evidence="5">Galactosylceramidase</fullName>
    </alternativeName>
</protein>
<keyword evidence="9" id="KW-1185">Reference proteome</keyword>
<dbReference type="InterPro" id="IPR001286">
    <property type="entry name" value="Glyco_hydro_59"/>
</dbReference>
<dbReference type="Gene3D" id="2.60.120.560">
    <property type="entry name" value="Exo-inulinase, domain 1"/>
    <property type="match status" value="1"/>
</dbReference>
<dbReference type="InterPro" id="IPR000772">
    <property type="entry name" value="Ricin_B_lectin"/>
</dbReference>
<comment type="caution">
    <text evidence="8">The sequence shown here is derived from an EMBL/GenBank/DDBJ whole genome shotgun (WGS) entry which is preliminary data.</text>
</comment>
<keyword evidence="4" id="KW-0442">Lipid degradation</keyword>
<comment type="similarity">
    <text evidence="1">Belongs to the glycosyl hydrolase 59 family.</text>
</comment>
<dbReference type="InterPro" id="IPR035992">
    <property type="entry name" value="Ricin_B-like_lectins"/>
</dbReference>
<dbReference type="Proteomes" id="UP000730482">
    <property type="component" value="Unassembled WGS sequence"/>
</dbReference>
<dbReference type="EMBL" id="JAAFYZ010000075">
    <property type="protein sequence ID" value="MBS2549545.1"/>
    <property type="molecule type" value="Genomic_DNA"/>
</dbReference>
<dbReference type="Pfam" id="PF00652">
    <property type="entry name" value="Ricin_B_lectin"/>
    <property type="match status" value="2"/>
</dbReference>
<accession>A0ABS5KU34</accession>
<dbReference type="Gene3D" id="3.20.20.70">
    <property type="entry name" value="Aldolase class I"/>
    <property type="match status" value="1"/>
</dbReference>
<keyword evidence="4" id="KW-0443">Lipid metabolism</keyword>
<dbReference type="SUPFAM" id="SSF50370">
    <property type="entry name" value="Ricin B-like lectins"/>
    <property type="match status" value="2"/>
</dbReference>
<evidence type="ECO:0000256" key="5">
    <source>
        <dbReference type="ARBA" id="ARBA00033098"/>
    </source>
</evidence>
<dbReference type="PANTHER" id="PTHR15172:SF1">
    <property type="entry name" value="GALACTOCEREBROSIDASE"/>
    <property type="match status" value="1"/>
</dbReference>
<evidence type="ECO:0000256" key="2">
    <source>
        <dbReference type="ARBA" id="ARBA00012657"/>
    </source>
</evidence>
<dbReference type="InterPro" id="IPR049161">
    <property type="entry name" value="GH59_cat"/>
</dbReference>
<keyword evidence="3" id="KW-0746">Sphingolipid metabolism</keyword>
<evidence type="ECO:0000256" key="3">
    <source>
        <dbReference type="ARBA" id="ARBA00022919"/>
    </source>
</evidence>
<keyword evidence="6" id="KW-0732">Signal</keyword>
<dbReference type="PANTHER" id="PTHR15172">
    <property type="entry name" value="GALACTOCEREBROSIDASE"/>
    <property type="match status" value="1"/>
</dbReference>
<reference evidence="8 9" key="1">
    <citation type="submission" date="2020-02" db="EMBL/GenBank/DDBJ databases">
        <title>Acidophilic actinobacteria isolated from forest soil.</title>
        <authorList>
            <person name="Golinska P."/>
        </authorList>
    </citation>
    <scope>NUCLEOTIDE SEQUENCE [LARGE SCALE GENOMIC DNA]</scope>
    <source>
        <strain evidence="8 9">NL8</strain>
    </source>
</reference>
<feature type="signal peptide" evidence="6">
    <location>
        <begin position="1"/>
        <end position="37"/>
    </location>
</feature>
<dbReference type="CDD" id="cd23451">
    <property type="entry name" value="beta-trefoil_Ricin_laminarinase"/>
    <property type="match status" value="1"/>
</dbReference>